<dbReference type="PROSITE" id="PS51186">
    <property type="entry name" value="GNAT"/>
    <property type="match status" value="1"/>
</dbReference>
<evidence type="ECO:0000259" key="1">
    <source>
        <dbReference type="PROSITE" id="PS51186"/>
    </source>
</evidence>
<reference evidence="2" key="1">
    <citation type="journal article" date="2020" name="Nature">
        <title>Giant virus diversity and host interactions through global metagenomics.</title>
        <authorList>
            <person name="Schulz F."/>
            <person name="Roux S."/>
            <person name="Paez-Espino D."/>
            <person name="Jungbluth S."/>
            <person name="Walsh D.A."/>
            <person name="Denef V.J."/>
            <person name="McMahon K.D."/>
            <person name="Konstantinidis K.T."/>
            <person name="Eloe-Fadrosh E.A."/>
            <person name="Kyrpides N.C."/>
            <person name="Woyke T."/>
        </authorList>
    </citation>
    <scope>NUCLEOTIDE SEQUENCE</scope>
    <source>
        <strain evidence="2">GVMAG-M-3300010160-60</strain>
    </source>
</reference>
<proteinExistence type="predicted"/>
<dbReference type="AlphaFoldDB" id="A0A6C0BF31"/>
<organism evidence="2">
    <name type="scientific">viral metagenome</name>
    <dbReference type="NCBI Taxonomy" id="1070528"/>
    <lineage>
        <taxon>unclassified sequences</taxon>
        <taxon>metagenomes</taxon>
        <taxon>organismal metagenomes</taxon>
    </lineage>
</organism>
<dbReference type="InterPro" id="IPR016181">
    <property type="entry name" value="Acyl_CoA_acyltransferase"/>
</dbReference>
<dbReference type="SUPFAM" id="SSF55729">
    <property type="entry name" value="Acyl-CoA N-acyltransferases (Nat)"/>
    <property type="match status" value="1"/>
</dbReference>
<feature type="domain" description="N-acetyltransferase" evidence="1">
    <location>
        <begin position="24"/>
        <end position="172"/>
    </location>
</feature>
<dbReference type="CDD" id="cd04301">
    <property type="entry name" value="NAT_SF"/>
    <property type="match status" value="1"/>
</dbReference>
<name>A0A6C0BF31_9ZZZZ</name>
<sequence>MDFINKLTVDRENYLKSLTERTNVHIKCFNGFENKDVRKLVEIIYRNFEELDKYPELNHHRKNILELLKSPNSIIILALHNDKIIGYLIAKKLHNMMHIFYLFVTPVRRNSSIATHMLNIIQEKTFDKFINILSITVDTYNNENIKFFVNNHFTYNDNLRTYKRFDHMVKYV</sequence>
<protein>
    <recommendedName>
        <fullName evidence="1">N-acetyltransferase domain-containing protein</fullName>
    </recommendedName>
</protein>
<dbReference type="InterPro" id="IPR000182">
    <property type="entry name" value="GNAT_dom"/>
</dbReference>
<evidence type="ECO:0000313" key="2">
    <source>
        <dbReference type="EMBL" id="QHS90364.1"/>
    </source>
</evidence>
<dbReference type="Pfam" id="PF00583">
    <property type="entry name" value="Acetyltransf_1"/>
    <property type="match status" value="1"/>
</dbReference>
<dbReference type="EMBL" id="MN739133">
    <property type="protein sequence ID" value="QHS90364.1"/>
    <property type="molecule type" value="Genomic_DNA"/>
</dbReference>
<dbReference type="Gene3D" id="3.40.630.30">
    <property type="match status" value="1"/>
</dbReference>
<accession>A0A6C0BF31</accession>
<dbReference type="GO" id="GO:0016747">
    <property type="term" value="F:acyltransferase activity, transferring groups other than amino-acyl groups"/>
    <property type="evidence" value="ECO:0007669"/>
    <property type="project" value="InterPro"/>
</dbReference>